<evidence type="ECO:0000313" key="3">
    <source>
        <dbReference type="Proteomes" id="UP000317318"/>
    </source>
</evidence>
<sequence length="90" mass="9968">MWPLIYIIGFLCVVLVVVKVIEWVWLHFAGMGSDAIGRGGAILPRRRGLCERCRGRGFEHLTGDPEKVCEWCDGTGCDPRGPGDDADIDH</sequence>
<name>A0A517QZC9_9PLAN</name>
<organism evidence="2 3">
    <name type="scientific">Stratiformator vulcanicus</name>
    <dbReference type="NCBI Taxonomy" id="2527980"/>
    <lineage>
        <taxon>Bacteria</taxon>
        <taxon>Pseudomonadati</taxon>
        <taxon>Planctomycetota</taxon>
        <taxon>Planctomycetia</taxon>
        <taxon>Planctomycetales</taxon>
        <taxon>Planctomycetaceae</taxon>
        <taxon>Stratiformator</taxon>
    </lineage>
</organism>
<keyword evidence="1" id="KW-1133">Transmembrane helix</keyword>
<accession>A0A517QZC9</accession>
<dbReference type="EMBL" id="CP036268">
    <property type="protein sequence ID" value="QDT36999.1"/>
    <property type="molecule type" value="Genomic_DNA"/>
</dbReference>
<feature type="transmembrane region" description="Helical" evidence="1">
    <location>
        <begin position="6"/>
        <end position="28"/>
    </location>
</feature>
<gene>
    <name evidence="2" type="ORF">Pan189_13640</name>
</gene>
<dbReference type="RefSeq" id="WP_145363154.1">
    <property type="nucleotide sequence ID" value="NZ_CP036268.1"/>
</dbReference>
<dbReference type="AlphaFoldDB" id="A0A517QZC9"/>
<keyword evidence="1" id="KW-0472">Membrane</keyword>
<evidence type="ECO:0000256" key="1">
    <source>
        <dbReference type="SAM" id="Phobius"/>
    </source>
</evidence>
<reference evidence="2 3" key="1">
    <citation type="submission" date="2019-02" db="EMBL/GenBank/DDBJ databases">
        <title>Deep-cultivation of Planctomycetes and their phenomic and genomic characterization uncovers novel biology.</title>
        <authorList>
            <person name="Wiegand S."/>
            <person name="Jogler M."/>
            <person name="Boedeker C."/>
            <person name="Pinto D."/>
            <person name="Vollmers J."/>
            <person name="Rivas-Marin E."/>
            <person name="Kohn T."/>
            <person name="Peeters S.H."/>
            <person name="Heuer A."/>
            <person name="Rast P."/>
            <person name="Oberbeckmann S."/>
            <person name="Bunk B."/>
            <person name="Jeske O."/>
            <person name="Meyerdierks A."/>
            <person name="Storesund J.E."/>
            <person name="Kallscheuer N."/>
            <person name="Luecker S."/>
            <person name="Lage O.M."/>
            <person name="Pohl T."/>
            <person name="Merkel B.J."/>
            <person name="Hornburger P."/>
            <person name="Mueller R.-W."/>
            <person name="Bruemmer F."/>
            <person name="Labrenz M."/>
            <person name="Spormann A.M."/>
            <person name="Op den Camp H."/>
            <person name="Overmann J."/>
            <person name="Amann R."/>
            <person name="Jetten M.S.M."/>
            <person name="Mascher T."/>
            <person name="Medema M.H."/>
            <person name="Devos D.P."/>
            <person name="Kaster A.-K."/>
            <person name="Ovreas L."/>
            <person name="Rohde M."/>
            <person name="Galperin M.Y."/>
            <person name="Jogler C."/>
        </authorList>
    </citation>
    <scope>NUCLEOTIDE SEQUENCE [LARGE SCALE GENOMIC DNA]</scope>
    <source>
        <strain evidence="2 3">Pan189</strain>
    </source>
</reference>
<proteinExistence type="predicted"/>
<evidence type="ECO:0000313" key="2">
    <source>
        <dbReference type="EMBL" id="QDT36999.1"/>
    </source>
</evidence>
<dbReference type="KEGG" id="svp:Pan189_13640"/>
<protein>
    <submittedName>
        <fullName evidence="2">Uncharacterized protein</fullName>
    </submittedName>
</protein>
<keyword evidence="1" id="KW-0812">Transmembrane</keyword>
<keyword evidence="3" id="KW-1185">Reference proteome</keyword>
<dbReference type="Proteomes" id="UP000317318">
    <property type="component" value="Chromosome"/>
</dbReference>